<keyword evidence="1" id="KW-1133">Transmembrane helix</keyword>
<dbReference type="STRING" id="1407055.NITUZ_60253"/>
<keyword evidence="1" id="KW-0812">Transmembrane</keyword>
<keyword evidence="3" id="KW-1185">Reference proteome</keyword>
<organism evidence="2 3">
    <name type="scientific">Candidatus Nitrosotenuis uzonensis</name>
    <dbReference type="NCBI Taxonomy" id="1407055"/>
    <lineage>
        <taxon>Archaea</taxon>
        <taxon>Nitrososphaerota</taxon>
        <taxon>Candidatus Nitrosotenuis</taxon>
    </lineage>
</organism>
<evidence type="ECO:0000313" key="3">
    <source>
        <dbReference type="Proteomes" id="UP000018159"/>
    </source>
</evidence>
<reference evidence="2 3" key="1">
    <citation type="journal article" date="2013" name="PLoS ONE">
        <title>Enrichment and Genome Sequence of the Group I.1a Ammonia-Oxidizing Archaeon ?Ca. Nitrosotenuis uzonensis? Representing a Clade Globally.</title>
        <authorList>
            <person name="Lebedeva E.V."/>
            <person name="Hatzenpichler R."/>
            <person name="Pelletier E."/>
            <person name="Schuster N."/>
            <person name="Hauzmayer S."/>
            <person name="Bulaev A."/>
            <person name="Grigor'eva N.V."/>
            <person name="Galushko A."/>
            <person name="Schmid M."/>
            <person name="Palatinszky M."/>
            <person name="Le Paslier D."/>
            <person name="Daims H."/>
            <person name="Wagner M."/>
        </authorList>
    </citation>
    <scope>NUCLEOTIDE SEQUENCE [LARGE SCALE GENOMIC DNA]</scope>
    <source>
        <strain evidence="2 3">N4</strain>
    </source>
</reference>
<proteinExistence type="predicted"/>
<feature type="transmembrane region" description="Helical" evidence="1">
    <location>
        <begin position="104"/>
        <end position="121"/>
    </location>
</feature>
<keyword evidence="1" id="KW-0472">Membrane</keyword>
<dbReference type="EMBL" id="CBTY010000011">
    <property type="protein sequence ID" value="CDI06726.1"/>
    <property type="molecule type" value="Genomic_DNA"/>
</dbReference>
<accession>V6AVW3</accession>
<sequence>MAAGEIEVPKEVRPLMLKDAKETKLGHRNGAIRQYRYGNLHIREYKDKYLVHMDKVDPLSDPLGHLIFDAPEVFIGLVSAALGGTKIASYIYNNSRKSKKDKQIAVAAALASSLVTGYVGYKLTKKVKNS</sequence>
<dbReference type="OrthoDB" id="12193at2157"/>
<dbReference type="RefSeq" id="WP_048197329.1">
    <property type="nucleotide sequence ID" value="NZ_CBTY010000011.1"/>
</dbReference>
<evidence type="ECO:0000256" key="1">
    <source>
        <dbReference type="SAM" id="Phobius"/>
    </source>
</evidence>
<gene>
    <name evidence="2" type="ORF">NITUZ_60253</name>
</gene>
<protein>
    <submittedName>
        <fullName evidence="2">Uncharacterized protein</fullName>
    </submittedName>
</protein>
<dbReference type="AlphaFoldDB" id="V6AVW3"/>
<feature type="transmembrane region" description="Helical" evidence="1">
    <location>
        <begin position="73"/>
        <end position="92"/>
    </location>
</feature>
<name>V6AVW3_9ARCH</name>
<comment type="caution">
    <text evidence="2">The sequence shown here is derived from an EMBL/GenBank/DDBJ whole genome shotgun (WGS) entry which is preliminary data.</text>
</comment>
<dbReference type="Proteomes" id="UP000018159">
    <property type="component" value="Unassembled WGS sequence"/>
</dbReference>
<evidence type="ECO:0000313" key="2">
    <source>
        <dbReference type="EMBL" id="CDI06726.1"/>
    </source>
</evidence>